<comment type="caution">
    <text evidence="1">The sequence shown here is derived from an EMBL/GenBank/DDBJ whole genome shotgun (WGS) entry which is preliminary data.</text>
</comment>
<gene>
    <name evidence="1" type="ORF">LCGC14_0510370</name>
</gene>
<evidence type="ECO:0000313" key="1">
    <source>
        <dbReference type="EMBL" id="KKN62626.1"/>
    </source>
</evidence>
<reference evidence="1" key="1">
    <citation type="journal article" date="2015" name="Nature">
        <title>Complex archaea that bridge the gap between prokaryotes and eukaryotes.</title>
        <authorList>
            <person name="Spang A."/>
            <person name="Saw J.H."/>
            <person name="Jorgensen S.L."/>
            <person name="Zaremba-Niedzwiedzka K."/>
            <person name="Martijn J."/>
            <person name="Lind A.E."/>
            <person name="van Eijk R."/>
            <person name="Schleper C."/>
            <person name="Guy L."/>
            <person name="Ettema T.J."/>
        </authorList>
    </citation>
    <scope>NUCLEOTIDE SEQUENCE</scope>
</reference>
<organism evidence="1">
    <name type="scientific">marine sediment metagenome</name>
    <dbReference type="NCBI Taxonomy" id="412755"/>
    <lineage>
        <taxon>unclassified sequences</taxon>
        <taxon>metagenomes</taxon>
        <taxon>ecological metagenomes</taxon>
    </lineage>
</organism>
<proteinExistence type="predicted"/>
<protein>
    <submittedName>
        <fullName evidence="1">Uncharacterized protein</fullName>
    </submittedName>
</protein>
<accession>A0A0F9UN44</accession>
<sequence length="66" mass="7475">MAKRKRVVRHRWAHIVKNPKGYIDPYKVVVGPSRTFHSWHKSRGSAVAEASRINKSHSGYIASYGG</sequence>
<name>A0A0F9UN44_9ZZZZ</name>
<dbReference type="AlphaFoldDB" id="A0A0F9UN44"/>
<dbReference type="EMBL" id="LAZR01000618">
    <property type="protein sequence ID" value="KKN62626.1"/>
    <property type="molecule type" value="Genomic_DNA"/>
</dbReference>